<evidence type="ECO:0000313" key="2">
    <source>
        <dbReference type="EnsemblMetazoa" id="CLYHEMP014595.1"/>
    </source>
</evidence>
<organism evidence="2 3">
    <name type="scientific">Clytia hemisphaerica</name>
    <dbReference type="NCBI Taxonomy" id="252671"/>
    <lineage>
        <taxon>Eukaryota</taxon>
        <taxon>Metazoa</taxon>
        <taxon>Cnidaria</taxon>
        <taxon>Hydrozoa</taxon>
        <taxon>Hydroidolina</taxon>
        <taxon>Leptothecata</taxon>
        <taxon>Obeliida</taxon>
        <taxon>Clytiidae</taxon>
        <taxon>Clytia</taxon>
    </lineage>
</organism>
<dbReference type="PANTHER" id="PTHR34718">
    <property type="entry name" value="PHD-TYPE DOMAIN-CONTAINING PROTEIN"/>
    <property type="match status" value="1"/>
</dbReference>
<feature type="compositionally biased region" description="Acidic residues" evidence="1">
    <location>
        <begin position="758"/>
        <end position="767"/>
    </location>
</feature>
<dbReference type="SUPFAM" id="SSF54001">
    <property type="entry name" value="Cysteine proteinases"/>
    <property type="match status" value="1"/>
</dbReference>
<evidence type="ECO:0000256" key="1">
    <source>
        <dbReference type="SAM" id="MobiDB-lite"/>
    </source>
</evidence>
<feature type="region of interest" description="Disordered" evidence="1">
    <location>
        <begin position="1132"/>
        <end position="1214"/>
    </location>
</feature>
<dbReference type="InterPro" id="IPR038765">
    <property type="entry name" value="Papain-like_cys_pep_sf"/>
</dbReference>
<dbReference type="Proteomes" id="UP000594262">
    <property type="component" value="Unplaced"/>
</dbReference>
<evidence type="ECO:0008006" key="4">
    <source>
        <dbReference type="Google" id="ProtNLM"/>
    </source>
</evidence>
<accession>A0A7M5WYI7</accession>
<feature type="compositionally biased region" description="Polar residues" evidence="1">
    <location>
        <begin position="768"/>
        <end position="785"/>
    </location>
</feature>
<feature type="compositionally biased region" description="Polar residues" evidence="1">
    <location>
        <begin position="1158"/>
        <end position="1171"/>
    </location>
</feature>
<sequence>MKKRKKSKLTTLENRVGKSGFNKRFATKTEEAERVKQMEVRLKILNKEMKFNRVQNEKKTWEQMILRSCSDGNVKKLIVDLASLMQPENKRDSIQMEILQNIVGKLKSGVNHKYTNLIKDVAVLYKNKLGVTSYSDLKDLFCLPSKTCVQQHSKENKLHVGLNEDVFDKAVDLYCGGPVIEASDEARTLRFLSPVVGKGNQIELIGKCWDPDISKWEDSRDFLKNVISDKTSVDEFSALKDHIKEMKSSNSFAKDTAIHNFVAASGVMSKPLVFLFWPTPNSDYCAPNLLKIWDVVRKFCFLDGEVLRENPVNLLGHSTDSAGFQLAAAVALMTPQSRIINAGVKYLTLGCGESKFAAPYFGPLPSIAYLDYDHNLRLFLKCLKYTTLDLNIFPSKTDSYIVTINHLKELKQIADDSGVSCDFSNSDLLFARYLDQNSDAALKVFTLSVAELLEDHVPESAGTVLYIRGVVALFDPFINPDSNPIVMQEKISEGITVFRIWRKILELKKKRLNATSGAAKNPSKRGRFLTYGCYKTAEILFTAATCHMLAIFAHFRDLGPSALSPFKCGTKTTERIISELQGKTNHLQSLDAQPTLSDISSRLSKVQANQLSEENIMARGGKKHASTNRRRLSHKWKKVQSSSDYKFPDTYEEFRNGQRKAYRAGVLKGIELFKKHCPEGAKFVKDNGDFDFLRSFNHDVPYESQFDGTLNDGYALDKLRNLNPSELLTSKAEKKEKKIIDFLNPEDKEEQKRADQEYTPEGDDSESTVENKNVEGVSSKNCESSSVVDDELIEEKLKPVSVGIEEVSAKKCEPTSDEDDELSREKVKVVSSGIEETSSMKGATSKSEVKAEQRTPDKELELSDGELEIAEEERLDERWYITRLIKGKLNRVHLKQALKILIPREYVSRERSRRHIASKFLPDSKEIDENHNVLLFRFVIAKIANEVVVCKVSSLNSQGKSIMSASSDDKHATCRLIPLEKVPQKDHVYRMSDKIVVSDWLKISNILGEISMEESENGHMVVMEKSRAFIWHARATFMLDEDRKIAQKISKGLLPSEFKEVDDILDKKLDPNTHLYVYLVKFKGQVGKEVWLDSSCFDKPFQYGKRSGLKVSDSLFADEGLKDSKKVNDISNYFQKNSNQLRKANTSSKNESEHKGTAHSTTQKEQSGKSKTPQRKRKSDNKPTKKLPIKSRKIESTKKTTCKRSAETSSNSKGKKLKILKSSVDFLQRFSCEPKSTASWCSSSNKEKSSKEELIALSDDDIENVVVPGCDKIRTDVFDWNVGDDRRICNGSWMSDNIMNRARIMLKRQFPNLKGLQETLYSIKGPANASRFLSFKEDRIQMHHDGEQHWALSVSKGSKVMMLDSSKEEPTENLKNQLLECYRKYLKDGELDVEYQSVCRQTGCNDCGLFVIAFATDLAFDNDPVDIWYDQTRFRLHLKECFSSGKLSPFPRLSNNTTIKRMSLHIVKIQDSNVEID</sequence>
<feature type="compositionally biased region" description="Basic and acidic residues" evidence="1">
    <location>
        <begin position="847"/>
        <end position="860"/>
    </location>
</feature>
<keyword evidence="3" id="KW-1185">Reference proteome</keyword>
<evidence type="ECO:0000313" key="3">
    <source>
        <dbReference type="Proteomes" id="UP000594262"/>
    </source>
</evidence>
<dbReference type="EnsemblMetazoa" id="CLYHEMT014595.1">
    <property type="protein sequence ID" value="CLYHEMP014595.1"/>
    <property type="gene ID" value="CLYHEMG014595"/>
</dbReference>
<feature type="compositionally biased region" description="Polar residues" evidence="1">
    <location>
        <begin position="834"/>
        <end position="846"/>
    </location>
</feature>
<reference evidence="2" key="1">
    <citation type="submission" date="2021-01" db="UniProtKB">
        <authorList>
            <consortium name="EnsemblMetazoa"/>
        </authorList>
    </citation>
    <scope>IDENTIFICATION</scope>
</reference>
<protein>
    <recommendedName>
        <fullName evidence="4">Ubiquitin-like protease family profile domain-containing protein</fullName>
    </recommendedName>
</protein>
<proteinExistence type="predicted"/>
<feature type="compositionally biased region" description="Basic and acidic residues" evidence="1">
    <location>
        <begin position="739"/>
        <end position="756"/>
    </location>
</feature>
<dbReference type="PANTHER" id="PTHR34718:SF2">
    <property type="entry name" value="PHD-TYPE DOMAIN-CONTAINING PROTEIN"/>
    <property type="match status" value="1"/>
</dbReference>
<dbReference type="OrthoDB" id="5985686at2759"/>
<name>A0A7M5WYI7_9CNID</name>
<feature type="compositionally biased region" description="Basic residues" evidence="1">
    <location>
        <begin position="1172"/>
        <end position="1191"/>
    </location>
</feature>
<feature type="region of interest" description="Disordered" evidence="1">
    <location>
        <begin position="831"/>
        <end position="860"/>
    </location>
</feature>
<dbReference type="Gene3D" id="3.40.395.10">
    <property type="entry name" value="Adenoviral Proteinase, Chain A"/>
    <property type="match status" value="1"/>
</dbReference>
<feature type="region of interest" description="Disordered" evidence="1">
    <location>
        <begin position="739"/>
        <end position="785"/>
    </location>
</feature>
<feature type="compositionally biased region" description="Polar residues" evidence="1">
    <location>
        <begin position="1132"/>
        <end position="1149"/>
    </location>
</feature>